<dbReference type="PANTHER" id="PTHR31694:SF26">
    <property type="entry name" value="OS05G0151100 PROTEIN"/>
    <property type="match status" value="1"/>
</dbReference>
<feature type="signal peptide" evidence="1">
    <location>
        <begin position="1"/>
        <end position="45"/>
    </location>
</feature>
<dbReference type="RefSeq" id="WP_238228481.1">
    <property type="nucleotide sequence ID" value="NZ_BPQD01000050.1"/>
</dbReference>
<protein>
    <submittedName>
        <fullName evidence="2">Ferritin-like domain-containing protein</fullName>
    </submittedName>
</protein>
<dbReference type="Pfam" id="PF13668">
    <property type="entry name" value="Ferritin_2"/>
    <property type="match status" value="1"/>
</dbReference>
<dbReference type="Proteomes" id="UP001224644">
    <property type="component" value="Unassembled WGS sequence"/>
</dbReference>
<keyword evidence="3" id="KW-1185">Reference proteome</keyword>
<dbReference type="InterPro" id="IPR006311">
    <property type="entry name" value="TAT_signal"/>
</dbReference>
<gene>
    <name evidence="2" type="ORF">QWZ12_21075</name>
</gene>
<evidence type="ECO:0000256" key="1">
    <source>
        <dbReference type="SAM" id="SignalP"/>
    </source>
</evidence>
<sequence length="315" mass="33343">MQQNDVSGENSSFDYAAGRRAFLGAVGLGAASALALSGSSSSANAQAAAISPADVFNFALNFEYLGFRYYDIAFRGYPVLLLPGTTGVGSTSPGAVIRYLTFLGTGTSETPRGGHKVPFQDPLIRAVAEEFGADELAHVTFLRSILGDSAIAQTRIDFDQGFTAFGRFSGLVPPDGTFDAFANDDNFLIGAMILEDVCVTALKGAVPFIRNNEFFEGAAGLLATEAYQAGIIRTLMAQRGLFKQAQQVSDLRDYFDGPSDIDQGIGTAQQVNIVPADNNSIAFSRTPEQVRNIAYGTTNGQPGGFFPLGLNGVIR</sequence>
<accession>A0ABT8BPH0</accession>
<dbReference type="InterPro" id="IPR052965">
    <property type="entry name" value="Pigment-catalase-like"/>
</dbReference>
<organism evidence="2 3">
    <name type="scientific">Methylobacterium adhaesivum</name>
    <dbReference type="NCBI Taxonomy" id="333297"/>
    <lineage>
        <taxon>Bacteria</taxon>
        <taxon>Pseudomonadati</taxon>
        <taxon>Pseudomonadota</taxon>
        <taxon>Alphaproteobacteria</taxon>
        <taxon>Hyphomicrobiales</taxon>
        <taxon>Methylobacteriaceae</taxon>
        <taxon>Methylobacterium</taxon>
    </lineage>
</organism>
<proteinExistence type="predicted"/>
<dbReference type="EMBL" id="JAUFPX010000032">
    <property type="protein sequence ID" value="MDN3593096.1"/>
    <property type="molecule type" value="Genomic_DNA"/>
</dbReference>
<dbReference type="PANTHER" id="PTHR31694">
    <property type="entry name" value="DESICCATION-LIKE PROTEIN"/>
    <property type="match status" value="1"/>
</dbReference>
<feature type="chain" id="PRO_5045841558" evidence="1">
    <location>
        <begin position="46"/>
        <end position="315"/>
    </location>
</feature>
<evidence type="ECO:0000313" key="3">
    <source>
        <dbReference type="Proteomes" id="UP001224644"/>
    </source>
</evidence>
<keyword evidence="1" id="KW-0732">Signal</keyword>
<reference evidence="3" key="1">
    <citation type="journal article" date="2019" name="Int. J. Syst. Evol. Microbiol.">
        <title>The Global Catalogue of Microorganisms (GCM) 10K type strain sequencing project: providing services to taxonomists for standard genome sequencing and annotation.</title>
        <authorList>
            <consortium name="The Broad Institute Genomics Platform"/>
            <consortium name="The Broad Institute Genome Sequencing Center for Infectious Disease"/>
            <person name="Wu L."/>
            <person name="Ma J."/>
        </authorList>
    </citation>
    <scope>NUCLEOTIDE SEQUENCE [LARGE SCALE GENOMIC DNA]</scope>
    <source>
        <strain evidence="3">CECT 7069</strain>
    </source>
</reference>
<name>A0ABT8BPH0_9HYPH</name>
<dbReference type="PROSITE" id="PS51318">
    <property type="entry name" value="TAT"/>
    <property type="match status" value="1"/>
</dbReference>
<evidence type="ECO:0000313" key="2">
    <source>
        <dbReference type="EMBL" id="MDN3593096.1"/>
    </source>
</evidence>
<comment type="caution">
    <text evidence="2">The sequence shown here is derived from an EMBL/GenBank/DDBJ whole genome shotgun (WGS) entry which is preliminary data.</text>
</comment>